<keyword evidence="11" id="KW-0807">Transducer</keyword>
<dbReference type="InterPro" id="IPR017978">
    <property type="entry name" value="GPCR_3_C"/>
</dbReference>
<dbReference type="FunFam" id="3.40.50.2300:FF:000302">
    <property type="entry name" value="Si:ch211-203b20.7"/>
    <property type="match status" value="1"/>
</dbReference>
<evidence type="ECO:0000259" key="14">
    <source>
        <dbReference type="PROSITE" id="PS50259"/>
    </source>
</evidence>
<dbReference type="PRINTS" id="PR00248">
    <property type="entry name" value="GPCRMGR"/>
</dbReference>
<dbReference type="PANTHER" id="PTHR24061:SF415">
    <property type="entry name" value="NOVEL PHERMONE RECEPTOR-RELATED"/>
    <property type="match status" value="1"/>
</dbReference>
<reference evidence="15" key="1">
    <citation type="submission" date="2025-08" db="UniProtKB">
        <authorList>
            <consortium name="Ensembl"/>
        </authorList>
    </citation>
    <scope>IDENTIFICATION</scope>
</reference>
<dbReference type="SUPFAM" id="SSF53822">
    <property type="entry name" value="Periplasmic binding protein-like I"/>
    <property type="match status" value="1"/>
</dbReference>
<dbReference type="InterPro" id="IPR038550">
    <property type="entry name" value="GPCR_3_9-Cys_sf"/>
</dbReference>
<keyword evidence="7" id="KW-0297">G-protein coupled receptor</keyword>
<feature type="transmembrane region" description="Helical" evidence="12">
    <location>
        <begin position="821"/>
        <end position="845"/>
    </location>
</feature>
<dbReference type="Pfam" id="PF01094">
    <property type="entry name" value="ANF_receptor"/>
    <property type="match status" value="1"/>
</dbReference>
<sequence length="858" mass="94613">MSWVSLLLTEWSSRAPSLLLVVMVSRDVGLRVGLEGVQTSMCSRWGSRVEEFNQGQDGDVVIGGLFNLHYQPPCVVEIIAGGEPPSCGIRLQVETLKAAYAMEFAVEEINRNPLILPGVKLNYRILDDCSLHPWVLHGAFSLVGGETESCESTAILPQSHVSGTSSAMRGKLISMMRCPPHISYLASCPCLSDRHRFPNFFRTIPSDVYQAKTMARLALLFNWTWIGAVIENNDYGRLAIQAFQEEIKGSGVCLAFLEAVSRETIEEDAKRAATTVQHSTARVILIFCWYTDVRELFLQLAKRNVTDRQFIASEAWSTSSDLLQNVAILNVASGVLGVAIRSARIPGFKSFLQGLKPSNRPGDLHLREFWEKEFECTTLSLCTGRETLEGVQNIFTDTAQLRVAYNTYLAVYAAAHALHSFLSCPDKDRSPRDNSSTCSSPYNITHKELLEHLNKVNFTTPNGEEFFFQGADIPAAYDLVNWKTSPDGSLKLVLIGRVDGLELHLNKTSIQWTTGSSQVPISVCSESCPPGTRRANRRAEPVCCFDCIPCTDGEVSNETGSHQCRRCPVEFWSNTGNTACIPRKVDFLSFNETMGIILTTGAVSGVVVTTAVFVIFLCYHNTPVVRANNSELSFLLLLSLKLCFLCALVFIGRPSVWSCRLQQAAFGISFVLCVSCLQVKTIVVLAAFRSARPGAGGLMKWFGPGQQRGSVCFFTSIQVIICTIWLSLSPPIPHRDLGFQGSKVNLECAMSSVVGFAVVLGYIGFLACLCLLLAFLARKLPDNFNEAKFITFSMLIFCAVWVAFVPAYISSPGKYSVAVEIFAILASSYGLLLCIFAPKCFIILLRPERNTKKQLMGR</sequence>
<dbReference type="InterPro" id="IPR028082">
    <property type="entry name" value="Peripla_BP_I"/>
</dbReference>
<dbReference type="PROSITE" id="PS00981">
    <property type="entry name" value="G_PROTEIN_RECEP_F3_3"/>
    <property type="match status" value="1"/>
</dbReference>
<feature type="transmembrane region" description="Helical" evidence="12">
    <location>
        <begin position="789"/>
        <end position="809"/>
    </location>
</feature>
<evidence type="ECO:0000256" key="9">
    <source>
        <dbReference type="ARBA" id="ARBA00023170"/>
    </source>
</evidence>
<evidence type="ECO:0000256" key="4">
    <source>
        <dbReference type="ARBA" id="ARBA00022692"/>
    </source>
</evidence>
<comment type="subcellular location">
    <subcellularLocation>
        <location evidence="1">Cell membrane</location>
        <topology evidence="1">Multi-pass membrane protein</topology>
    </subcellularLocation>
</comment>
<dbReference type="InterPro" id="IPR011500">
    <property type="entry name" value="GPCR_3_9-Cys_dom"/>
</dbReference>
<feature type="transmembrane region" description="Helical" evidence="12">
    <location>
        <begin position="594"/>
        <end position="620"/>
    </location>
</feature>
<evidence type="ECO:0000256" key="11">
    <source>
        <dbReference type="ARBA" id="ARBA00023224"/>
    </source>
</evidence>
<dbReference type="Gene3D" id="2.10.50.30">
    <property type="entry name" value="GPCR, family 3, nine cysteines domain"/>
    <property type="match status" value="1"/>
</dbReference>
<feature type="transmembrane region" description="Helical" evidence="12">
    <location>
        <begin position="709"/>
        <end position="729"/>
    </location>
</feature>
<keyword evidence="5 13" id="KW-0732">Signal</keyword>
<comment type="similarity">
    <text evidence="2">Belongs to the G-protein coupled receptor 3 family.</text>
</comment>
<dbReference type="GO" id="GO:0004930">
    <property type="term" value="F:G protein-coupled receptor activity"/>
    <property type="evidence" value="ECO:0007669"/>
    <property type="project" value="UniProtKB-KW"/>
</dbReference>
<dbReference type="InterPro" id="IPR000068">
    <property type="entry name" value="GPCR_3_Ca_sens_rcpt-rel"/>
</dbReference>
<dbReference type="OMA" id="WDSQMIH"/>
<evidence type="ECO:0000256" key="3">
    <source>
        <dbReference type="ARBA" id="ARBA00022475"/>
    </source>
</evidence>
<evidence type="ECO:0000256" key="6">
    <source>
        <dbReference type="ARBA" id="ARBA00022989"/>
    </source>
</evidence>
<dbReference type="Ensembl" id="ENSGMOT00000016663.2">
    <property type="protein sequence ID" value="ENSGMOP00000016248.2"/>
    <property type="gene ID" value="ENSGMOG00000015158.2"/>
</dbReference>
<evidence type="ECO:0000313" key="15">
    <source>
        <dbReference type="Ensembl" id="ENSGMOP00000016248.2"/>
    </source>
</evidence>
<feature type="transmembrane region" description="Helical" evidence="12">
    <location>
        <begin position="664"/>
        <end position="688"/>
    </location>
</feature>
<evidence type="ECO:0000256" key="8">
    <source>
        <dbReference type="ARBA" id="ARBA00023136"/>
    </source>
</evidence>
<dbReference type="Pfam" id="PF00003">
    <property type="entry name" value="7tm_3"/>
    <property type="match status" value="1"/>
</dbReference>
<evidence type="ECO:0000256" key="7">
    <source>
        <dbReference type="ARBA" id="ARBA00023040"/>
    </source>
</evidence>
<feature type="domain" description="G-protein coupled receptors family 3 profile" evidence="14">
    <location>
        <begin position="594"/>
        <end position="858"/>
    </location>
</feature>
<dbReference type="InterPro" id="IPR017979">
    <property type="entry name" value="GPCR_3_CS"/>
</dbReference>
<accession>A0A8C5F8J2</accession>
<evidence type="ECO:0000256" key="1">
    <source>
        <dbReference type="ARBA" id="ARBA00004651"/>
    </source>
</evidence>
<dbReference type="InterPro" id="IPR000337">
    <property type="entry name" value="GPCR_3"/>
</dbReference>
<feature type="signal peptide" evidence="13">
    <location>
        <begin position="1"/>
        <end position="15"/>
    </location>
</feature>
<keyword evidence="4 12" id="KW-0812">Transmembrane</keyword>
<evidence type="ECO:0000256" key="5">
    <source>
        <dbReference type="ARBA" id="ARBA00022729"/>
    </source>
</evidence>
<keyword evidence="9" id="KW-0675">Receptor</keyword>
<name>A0A8C5F8J2_GADMO</name>
<keyword evidence="10" id="KW-0325">Glycoprotein</keyword>
<dbReference type="PRINTS" id="PR00592">
    <property type="entry name" value="CASENSINGR"/>
</dbReference>
<keyword evidence="16" id="KW-1185">Reference proteome</keyword>
<dbReference type="FunFam" id="2.10.50.30:FF:000002">
    <property type="entry name" value="Vomeronasal 2 receptor, h1"/>
    <property type="match status" value="1"/>
</dbReference>
<feature type="transmembrane region" description="Helical" evidence="12">
    <location>
        <begin position="632"/>
        <end position="652"/>
    </location>
</feature>
<dbReference type="AlphaFoldDB" id="A0A8C5F8J2"/>
<organism evidence="15 16">
    <name type="scientific">Gadus morhua</name>
    <name type="common">Atlantic cod</name>
    <dbReference type="NCBI Taxonomy" id="8049"/>
    <lineage>
        <taxon>Eukaryota</taxon>
        <taxon>Metazoa</taxon>
        <taxon>Chordata</taxon>
        <taxon>Craniata</taxon>
        <taxon>Vertebrata</taxon>
        <taxon>Euteleostomi</taxon>
        <taxon>Actinopterygii</taxon>
        <taxon>Neopterygii</taxon>
        <taxon>Teleostei</taxon>
        <taxon>Neoteleostei</taxon>
        <taxon>Acanthomorphata</taxon>
        <taxon>Zeiogadaria</taxon>
        <taxon>Gadariae</taxon>
        <taxon>Gadiformes</taxon>
        <taxon>Gadoidei</taxon>
        <taxon>Gadidae</taxon>
        <taxon>Gadus</taxon>
    </lineage>
</organism>
<evidence type="ECO:0000256" key="10">
    <source>
        <dbReference type="ARBA" id="ARBA00023180"/>
    </source>
</evidence>
<evidence type="ECO:0000256" key="13">
    <source>
        <dbReference type="SAM" id="SignalP"/>
    </source>
</evidence>
<feature type="transmembrane region" description="Helical" evidence="12">
    <location>
        <begin position="749"/>
        <end position="777"/>
    </location>
</feature>
<keyword evidence="3" id="KW-1003">Cell membrane</keyword>
<dbReference type="InterPro" id="IPR001828">
    <property type="entry name" value="ANF_lig-bd_rcpt"/>
</dbReference>
<dbReference type="GO" id="GO:0005886">
    <property type="term" value="C:plasma membrane"/>
    <property type="evidence" value="ECO:0007669"/>
    <property type="project" value="UniProtKB-SubCell"/>
</dbReference>
<dbReference type="PROSITE" id="PS50259">
    <property type="entry name" value="G_PROTEIN_RECEP_F3_4"/>
    <property type="match status" value="1"/>
</dbReference>
<dbReference type="GeneTree" id="ENSGT00940000165453"/>
<evidence type="ECO:0000256" key="12">
    <source>
        <dbReference type="SAM" id="Phobius"/>
    </source>
</evidence>
<dbReference type="Pfam" id="PF07562">
    <property type="entry name" value="NCD3G"/>
    <property type="match status" value="1"/>
</dbReference>
<dbReference type="Proteomes" id="UP000694546">
    <property type="component" value="Chromosome 16"/>
</dbReference>
<reference evidence="15" key="2">
    <citation type="submission" date="2025-09" db="UniProtKB">
        <authorList>
            <consortium name="Ensembl"/>
        </authorList>
    </citation>
    <scope>IDENTIFICATION</scope>
</reference>
<dbReference type="Gene3D" id="3.40.50.2300">
    <property type="match status" value="2"/>
</dbReference>
<keyword evidence="6 12" id="KW-1133">Transmembrane helix</keyword>
<feature type="chain" id="PRO_5034139352" evidence="13">
    <location>
        <begin position="16"/>
        <end position="858"/>
    </location>
</feature>
<evidence type="ECO:0000313" key="16">
    <source>
        <dbReference type="Proteomes" id="UP000694546"/>
    </source>
</evidence>
<keyword evidence="8 12" id="KW-0472">Membrane</keyword>
<proteinExistence type="inferred from homology"/>
<evidence type="ECO:0000256" key="2">
    <source>
        <dbReference type="ARBA" id="ARBA00007242"/>
    </source>
</evidence>
<protein>
    <submittedName>
        <fullName evidence="15">Olfactory receptor C family, r1</fullName>
    </submittedName>
</protein>
<dbReference type="CDD" id="cd15283">
    <property type="entry name" value="7tmC_V2R_pheromone"/>
    <property type="match status" value="1"/>
</dbReference>
<dbReference type="PANTHER" id="PTHR24061">
    <property type="entry name" value="CALCIUM-SENSING RECEPTOR-RELATED"/>
    <property type="match status" value="1"/>
</dbReference>